<feature type="domain" description="HTH tetR-type" evidence="5">
    <location>
        <begin position="13"/>
        <end position="73"/>
    </location>
</feature>
<dbReference type="RefSeq" id="WP_144066985.1">
    <property type="nucleotide sequence ID" value="NZ_CP041636.1"/>
</dbReference>
<dbReference type="SUPFAM" id="SSF46689">
    <property type="entry name" value="Homeodomain-like"/>
    <property type="match status" value="1"/>
</dbReference>
<reference evidence="6 7" key="1">
    <citation type="submission" date="2019-07" db="EMBL/GenBank/DDBJ databases">
        <title>Genome sequencing for Ferrovibrio sp. K5.</title>
        <authorList>
            <person name="Park S.-J."/>
        </authorList>
    </citation>
    <scope>NUCLEOTIDE SEQUENCE [LARGE SCALE GENOMIC DNA]</scope>
    <source>
        <strain evidence="6 7">K5</strain>
    </source>
</reference>
<dbReference type="PANTHER" id="PTHR30055">
    <property type="entry name" value="HTH-TYPE TRANSCRIPTIONAL REGULATOR RUTR"/>
    <property type="match status" value="1"/>
</dbReference>
<name>A0A516GWV5_9PROT</name>
<gene>
    <name evidence="6" type="ORF">FNB15_01350</name>
</gene>
<dbReference type="KEGG" id="fer:FNB15_01350"/>
<keyword evidence="3" id="KW-0804">Transcription</keyword>
<protein>
    <submittedName>
        <fullName evidence="6">Helix-turn-helix transcriptional regulator</fullName>
    </submittedName>
</protein>
<dbReference type="AlphaFoldDB" id="A0A516GWV5"/>
<dbReference type="Pfam" id="PF21351">
    <property type="entry name" value="TetR_C_41"/>
    <property type="match status" value="1"/>
</dbReference>
<dbReference type="Pfam" id="PF00440">
    <property type="entry name" value="TetR_N"/>
    <property type="match status" value="1"/>
</dbReference>
<dbReference type="PROSITE" id="PS50977">
    <property type="entry name" value="HTH_TETR_2"/>
    <property type="match status" value="1"/>
</dbReference>
<dbReference type="InterPro" id="IPR050109">
    <property type="entry name" value="HTH-type_TetR-like_transc_reg"/>
</dbReference>
<dbReference type="Proteomes" id="UP000317496">
    <property type="component" value="Chromosome"/>
</dbReference>
<dbReference type="InterPro" id="IPR049484">
    <property type="entry name" value="Rv0078-like_C"/>
</dbReference>
<dbReference type="Gene3D" id="1.10.357.10">
    <property type="entry name" value="Tetracycline Repressor, domain 2"/>
    <property type="match status" value="1"/>
</dbReference>
<dbReference type="PRINTS" id="PR00455">
    <property type="entry name" value="HTHTETR"/>
</dbReference>
<dbReference type="EMBL" id="CP041636">
    <property type="protein sequence ID" value="QDO96004.1"/>
    <property type="molecule type" value="Genomic_DNA"/>
</dbReference>
<dbReference type="GO" id="GO:0003700">
    <property type="term" value="F:DNA-binding transcription factor activity"/>
    <property type="evidence" value="ECO:0007669"/>
    <property type="project" value="TreeGrafter"/>
</dbReference>
<evidence type="ECO:0000256" key="1">
    <source>
        <dbReference type="ARBA" id="ARBA00023015"/>
    </source>
</evidence>
<evidence type="ECO:0000256" key="3">
    <source>
        <dbReference type="ARBA" id="ARBA00023163"/>
    </source>
</evidence>
<feature type="DNA-binding region" description="H-T-H motif" evidence="4">
    <location>
        <begin position="36"/>
        <end position="55"/>
    </location>
</feature>
<dbReference type="OrthoDB" id="9805134at2"/>
<evidence type="ECO:0000256" key="2">
    <source>
        <dbReference type="ARBA" id="ARBA00023125"/>
    </source>
</evidence>
<dbReference type="PANTHER" id="PTHR30055:SF234">
    <property type="entry name" value="HTH-TYPE TRANSCRIPTIONAL REGULATOR BETI"/>
    <property type="match status" value="1"/>
</dbReference>
<keyword evidence="7" id="KW-1185">Reference proteome</keyword>
<evidence type="ECO:0000256" key="4">
    <source>
        <dbReference type="PROSITE-ProRule" id="PRU00335"/>
    </source>
</evidence>
<sequence>MQEKRQSKAEKHAATRAALLATARGLFAAKGFAATGTEEVVAQADVTRGALYYHFTDKQALFAAVVEQVAQEVLAAIEAAAAKAKSPLDGLVRGSQAFIAACLEPGARQIYLIDAPSVIGWQRWREIDARHGMGSLRQGVEAALADLPRGQKLSAEALTYLLSGAMNEAVLWLAEAKDEIAARKAAEAALKRILELLFTPED</sequence>
<dbReference type="InterPro" id="IPR009057">
    <property type="entry name" value="Homeodomain-like_sf"/>
</dbReference>
<organism evidence="6 7">
    <name type="scientific">Ferrovibrio terrae</name>
    <dbReference type="NCBI Taxonomy" id="2594003"/>
    <lineage>
        <taxon>Bacteria</taxon>
        <taxon>Pseudomonadati</taxon>
        <taxon>Pseudomonadota</taxon>
        <taxon>Alphaproteobacteria</taxon>
        <taxon>Rhodospirillales</taxon>
        <taxon>Rhodospirillaceae</taxon>
        <taxon>Ferrovibrio</taxon>
    </lineage>
</organism>
<dbReference type="InterPro" id="IPR001647">
    <property type="entry name" value="HTH_TetR"/>
</dbReference>
<evidence type="ECO:0000313" key="7">
    <source>
        <dbReference type="Proteomes" id="UP000317496"/>
    </source>
</evidence>
<evidence type="ECO:0000259" key="5">
    <source>
        <dbReference type="PROSITE" id="PS50977"/>
    </source>
</evidence>
<accession>A0A516GWV5</accession>
<evidence type="ECO:0000313" key="6">
    <source>
        <dbReference type="EMBL" id="QDO96004.1"/>
    </source>
</evidence>
<proteinExistence type="predicted"/>
<keyword evidence="2 4" id="KW-0238">DNA-binding</keyword>
<dbReference type="GO" id="GO:0000976">
    <property type="term" value="F:transcription cis-regulatory region binding"/>
    <property type="evidence" value="ECO:0007669"/>
    <property type="project" value="TreeGrafter"/>
</dbReference>
<keyword evidence="1" id="KW-0805">Transcription regulation</keyword>